<gene>
    <name evidence="1" type="ORF">CP500_021390</name>
</gene>
<name>A0A2G4EVA9_9CYAN</name>
<dbReference type="Pfam" id="PF02620">
    <property type="entry name" value="YceD"/>
    <property type="match status" value="1"/>
</dbReference>
<dbReference type="AlphaFoldDB" id="A0A2G4EVA9"/>
<keyword evidence="2" id="KW-1185">Reference proteome</keyword>
<accession>A0A2G4EVA9</accession>
<protein>
    <submittedName>
        <fullName evidence="1">Metal-binding protein</fullName>
    </submittedName>
</protein>
<organism evidence="1 2">
    <name type="scientific">Tychonema bourrellyi FEM_GT703</name>
    <dbReference type="NCBI Taxonomy" id="2040638"/>
    <lineage>
        <taxon>Bacteria</taxon>
        <taxon>Bacillati</taxon>
        <taxon>Cyanobacteriota</taxon>
        <taxon>Cyanophyceae</taxon>
        <taxon>Oscillatoriophycideae</taxon>
        <taxon>Oscillatoriales</taxon>
        <taxon>Microcoleaceae</taxon>
        <taxon>Tychonema</taxon>
    </lineage>
</organism>
<reference evidence="1" key="1">
    <citation type="submission" date="2017-10" db="EMBL/GenBank/DDBJ databases">
        <title>Draft genome sequence of the planktic cyanobacteria Tychonema bourrellyi isolated from alpine lentic freshwater.</title>
        <authorList>
            <person name="Tett A."/>
            <person name="Armanini F."/>
            <person name="Asnicar F."/>
            <person name="Boscaini A."/>
            <person name="Pasolli E."/>
            <person name="Zolfo M."/>
            <person name="Donati C."/>
            <person name="Salmaso N."/>
            <person name="Segata N."/>
        </authorList>
    </citation>
    <scope>NUCLEOTIDE SEQUENCE</scope>
    <source>
        <strain evidence="1">FEM_GT703</strain>
    </source>
</reference>
<dbReference type="RefSeq" id="WP_096830825.1">
    <property type="nucleotide sequence ID" value="NZ_NXIB02000194.1"/>
</dbReference>
<sequence>METIYIPRILSKSEQTEVIDFDEFIPDLASLTPVRGRLEVTHQGTYLEVKAKAETIVTLTCHRCLKQYNHRLKLNSSELIWLDKTADRPETHPIEMKVDFEDLTETLSPTGSFSPSDWLYEQLCLAEPHKQICDAKCVGIIINDDDTNTESSETISDSRWASLVALKRQLP</sequence>
<proteinExistence type="predicted"/>
<dbReference type="Proteomes" id="UP000226442">
    <property type="component" value="Unassembled WGS sequence"/>
</dbReference>
<evidence type="ECO:0000313" key="2">
    <source>
        <dbReference type="Proteomes" id="UP000226442"/>
    </source>
</evidence>
<dbReference type="InterPro" id="IPR003772">
    <property type="entry name" value="YceD"/>
</dbReference>
<comment type="caution">
    <text evidence="1">The sequence shown here is derived from an EMBL/GenBank/DDBJ whole genome shotgun (WGS) entry which is preliminary data.</text>
</comment>
<evidence type="ECO:0000313" key="1">
    <source>
        <dbReference type="EMBL" id="PHX53465.1"/>
    </source>
</evidence>
<dbReference type="OrthoDB" id="9786554at2"/>
<dbReference type="EMBL" id="NXIB02000194">
    <property type="protein sequence ID" value="PHX53465.1"/>
    <property type="molecule type" value="Genomic_DNA"/>
</dbReference>